<dbReference type="Gene3D" id="2.60.40.840">
    <property type="match status" value="2"/>
</dbReference>
<dbReference type="PANTHER" id="PTHR11792:SF18">
    <property type="entry name" value="FI20035P1"/>
    <property type="match status" value="1"/>
</dbReference>
<reference evidence="3 4" key="1">
    <citation type="journal article" date="2024" name="bioRxiv">
        <title>A reference genome for Trichogramma kaykai: A tiny desert-dwelling parasitoid wasp with competing sex-ratio distorters.</title>
        <authorList>
            <person name="Culotta J."/>
            <person name="Lindsey A.R."/>
        </authorList>
    </citation>
    <scope>NUCLEOTIDE SEQUENCE [LARGE SCALE GENOMIC DNA]</scope>
    <source>
        <strain evidence="3 4">KSX58</strain>
    </source>
</reference>
<evidence type="ECO:0000313" key="4">
    <source>
        <dbReference type="Proteomes" id="UP001627154"/>
    </source>
</evidence>
<dbReference type="EMBL" id="JBJJXI010000011">
    <property type="protein sequence ID" value="KAL3407273.1"/>
    <property type="molecule type" value="Genomic_DNA"/>
</dbReference>
<feature type="compositionally biased region" description="Basic and acidic residues" evidence="2">
    <location>
        <begin position="11"/>
        <end position="20"/>
    </location>
</feature>
<protein>
    <recommendedName>
        <fullName evidence="5">Arrestin-like N-terminal domain-containing protein</fullName>
    </recommendedName>
</protein>
<evidence type="ECO:0008006" key="5">
    <source>
        <dbReference type="Google" id="ProtNLM"/>
    </source>
</evidence>
<dbReference type="InterPro" id="IPR014756">
    <property type="entry name" value="Ig_E-set"/>
</dbReference>
<organism evidence="3 4">
    <name type="scientific">Trichogramma kaykai</name>
    <dbReference type="NCBI Taxonomy" id="54128"/>
    <lineage>
        <taxon>Eukaryota</taxon>
        <taxon>Metazoa</taxon>
        <taxon>Ecdysozoa</taxon>
        <taxon>Arthropoda</taxon>
        <taxon>Hexapoda</taxon>
        <taxon>Insecta</taxon>
        <taxon>Pterygota</taxon>
        <taxon>Neoptera</taxon>
        <taxon>Endopterygota</taxon>
        <taxon>Hymenoptera</taxon>
        <taxon>Apocrita</taxon>
        <taxon>Proctotrupomorpha</taxon>
        <taxon>Chalcidoidea</taxon>
        <taxon>Trichogrammatidae</taxon>
        <taxon>Trichogramma</taxon>
    </lineage>
</organism>
<dbReference type="SUPFAM" id="SSF81296">
    <property type="entry name" value="E set domains"/>
    <property type="match status" value="2"/>
</dbReference>
<evidence type="ECO:0000256" key="1">
    <source>
        <dbReference type="ARBA" id="ARBA00005298"/>
    </source>
</evidence>
<dbReference type="AlphaFoldDB" id="A0ABD2XP82"/>
<dbReference type="PANTHER" id="PTHR11792">
    <property type="entry name" value="ARRESTIN"/>
    <property type="match status" value="1"/>
</dbReference>
<dbReference type="PRINTS" id="PR00309">
    <property type="entry name" value="ARRESTIN"/>
</dbReference>
<keyword evidence="4" id="KW-1185">Reference proteome</keyword>
<dbReference type="InterPro" id="IPR000698">
    <property type="entry name" value="Arrestin"/>
</dbReference>
<evidence type="ECO:0000256" key="2">
    <source>
        <dbReference type="SAM" id="MobiDB-lite"/>
    </source>
</evidence>
<name>A0ABD2XP82_9HYME</name>
<dbReference type="InterPro" id="IPR014753">
    <property type="entry name" value="Arrestin_N"/>
</dbReference>
<feature type="compositionally biased region" description="Polar residues" evidence="2">
    <location>
        <begin position="42"/>
        <end position="54"/>
    </location>
</feature>
<comment type="similarity">
    <text evidence="1">Belongs to the arrestin family.</text>
</comment>
<proteinExistence type="inferred from homology"/>
<feature type="compositionally biased region" description="Polar residues" evidence="2">
    <location>
        <begin position="1"/>
        <end position="10"/>
    </location>
</feature>
<accession>A0ABD2XP82</accession>
<feature type="region of interest" description="Disordered" evidence="2">
    <location>
        <begin position="1"/>
        <end position="78"/>
    </location>
</feature>
<comment type="caution">
    <text evidence="3">The sequence shown here is derived from an EMBL/GenBank/DDBJ whole genome shotgun (WGS) entry which is preliminary data.</text>
</comment>
<gene>
    <name evidence="3" type="ORF">TKK_000551</name>
</gene>
<sequence length="317" mass="35679">MTDKTSQQQRQMDESSDKSVIEVGPPNTSSVTCSSATATSTPNRSAVSRKNSSGGFLCKKGMQTSSASDRLSMKRPSEPETGYIYSQRAFKKSSQNGKLTLYLANRDLIVTAGKIDKLQGVLLIDPEILQDKKVYGQVTLTFRYGREDEEVMGLKFFNEAIMALAQLYPPYYSSDRQEPTTAFQHTVADLANSPLEFPTRMHLTWASKVNDARLNDTLSKVLKLSRPFEVLMKRFHPNAHPFTISVSPYAPPSVQLIPAKEYNGAPIGTRYDVRIYAEYSPLRRARDGFQLKNLLWLIANKKMKKKNVSTDCELKRD</sequence>
<evidence type="ECO:0000313" key="3">
    <source>
        <dbReference type="EMBL" id="KAL3407273.1"/>
    </source>
</evidence>
<dbReference type="Proteomes" id="UP001627154">
    <property type="component" value="Unassembled WGS sequence"/>
</dbReference>
<feature type="compositionally biased region" description="Low complexity" evidence="2">
    <location>
        <begin position="28"/>
        <end position="41"/>
    </location>
</feature>